<dbReference type="EMBL" id="CP108264">
    <property type="protein sequence ID" value="WTU72059.1"/>
    <property type="molecule type" value="Genomic_DNA"/>
</dbReference>
<protein>
    <submittedName>
        <fullName evidence="1">Uncharacterized protein</fullName>
    </submittedName>
</protein>
<sequence>MKDPLLAFEALADLGHLVAMVAVDAALAVRAARRYVNGYLHP</sequence>
<evidence type="ECO:0000313" key="1">
    <source>
        <dbReference type="EMBL" id="WTU72059.1"/>
    </source>
</evidence>
<organism evidence="1">
    <name type="scientific">Streptomyces sp. NBC_00049</name>
    <dbReference type="NCBI Taxonomy" id="2903617"/>
    <lineage>
        <taxon>Bacteria</taxon>
        <taxon>Bacillati</taxon>
        <taxon>Actinomycetota</taxon>
        <taxon>Actinomycetes</taxon>
        <taxon>Kitasatosporales</taxon>
        <taxon>Streptomycetaceae</taxon>
        <taxon>Streptomyces</taxon>
    </lineage>
</organism>
<name>A0AAU2JKJ6_9ACTN</name>
<proteinExistence type="predicted"/>
<reference evidence="1" key="1">
    <citation type="submission" date="2022-10" db="EMBL/GenBank/DDBJ databases">
        <title>The complete genomes of actinobacterial strains from the NBC collection.</title>
        <authorList>
            <person name="Joergensen T.S."/>
            <person name="Alvarez Arevalo M."/>
            <person name="Sterndorff E.B."/>
            <person name="Faurdal D."/>
            <person name="Vuksanovic O."/>
            <person name="Mourched A.-S."/>
            <person name="Charusanti P."/>
            <person name="Shaw S."/>
            <person name="Blin K."/>
            <person name="Weber T."/>
        </authorList>
    </citation>
    <scope>NUCLEOTIDE SEQUENCE</scope>
    <source>
        <strain evidence="1">NBC_00049</strain>
    </source>
</reference>
<dbReference type="AlphaFoldDB" id="A0AAU2JKJ6"/>
<gene>
    <name evidence="1" type="ORF">OG327_01215</name>
</gene>
<accession>A0AAU2JKJ6</accession>